<proteinExistence type="predicted"/>
<gene>
    <name evidence="1" type="ORF">HME9304_02963</name>
</gene>
<accession>A0A2Z4LVK6</accession>
<dbReference type="InterPro" id="IPR008969">
    <property type="entry name" value="CarboxyPept-like_regulatory"/>
</dbReference>
<dbReference type="OrthoDB" id="1079187at2"/>
<sequence length="596" mass="68097">MKILFTGFLSFFIVTVALSQERLITGKITNGNNNFLQNVKIQIINQDVSTNSDENGYYTIAASPGDILFYSSPGMESVQIRAEDVTRTLNLEMFPRVEKLKNVTVTKKRRNSQKELEMDYASNPNIIKTAFGYLNKDKVSYSMRILDGNTILPGEYDLVNILRGRFAGVSVLRNSNVGVLSIPGNPEFNSVNTQSNGKRVLIREKKAIFDIDGQILTDFPDFIDVQNIERIAVIASATGTVRYGSIGSGGVVVINTKIGTTFPRDKNNLIMDSARLSNNYYRGTVLTDKDISENAPNYLKEIKSADSFGEAKSIYEFNLKKYKNSSYFILDSYQYFFEKWNKEAYADAIIEDGFTVLDNNPLHLKALAYIYESQKRYELANEIYKEVFILRPNYAQSYRDLALSNRAVNEPKKAAMMYARYFYLLDENFMKVDTSSFSKIINREFNNLLALEKTDMMNRSAGKKIKVEDDDFKGTRLVFEWNDSEAEFDLQFLNPDSQYYTWNHSLEANPDTIATEKNLGYSCSEYLIDESLSGTWKVNIKYLGNKSLTPTYLKAKIYHNYGEKSQYSETKVFKLDVKNANRELFRITKNVAVASK</sequence>
<dbReference type="Gene3D" id="2.170.130.10">
    <property type="entry name" value="TonB-dependent receptor, plug domain"/>
    <property type="match status" value="1"/>
</dbReference>
<organism evidence="1 2">
    <name type="scientific">Flagellimonas maritima</name>
    <dbReference type="NCBI Taxonomy" id="1383885"/>
    <lineage>
        <taxon>Bacteria</taxon>
        <taxon>Pseudomonadati</taxon>
        <taxon>Bacteroidota</taxon>
        <taxon>Flavobacteriia</taxon>
        <taxon>Flavobacteriales</taxon>
        <taxon>Flavobacteriaceae</taxon>
        <taxon>Flagellimonas</taxon>
    </lineage>
</organism>
<name>A0A2Z4LVK6_9FLAO</name>
<dbReference type="AlphaFoldDB" id="A0A2Z4LVK6"/>
<dbReference type="EMBL" id="CP030104">
    <property type="protein sequence ID" value="AWX45931.1"/>
    <property type="molecule type" value="Genomic_DNA"/>
</dbReference>
<dbReference type="Proteomes" id="UP000248536">
    <property type="component" value="Chromosome"/>
</dbReference>
<dbReference type="SUPFAM" id="SSF56935">
    <property type="entry name" value="Porins"/>
    <property type="match status" value="1"/>
</dbReference>
<dbReference type="SUPFAM" id="SSF49464">
    <property type="entry name" value="Carboxypeptidase regulatory domain-like"/>
    <property type="match status" value="1"/>
</dbReference>
<dbReference type="Gene3D" id="2.60.40.1120">
    <property type="entry name" value="Carboxypeptidase-like, regulatory domain"/>
    <property type="match status" value="1"/>
</dbReference>
<evidence type="ECO:0000313" key="2">
    <source>
        <dbReference type="Proteomes" id="UP000248536"/>
    </source>
</evidence>
<dbReference type="KEGG" id="spon:HME9304_02963"/>
<evidence type="ECO:0000313" key="1">
    <source>
        <dbReference type="EMBL" id="AWX45931.1"/>
    </source>
</evidence>
<protein>
    <submittedName>
        <fullName evidence="1">Uncharacterized protein</fullName>
    </submittedName>
</protein>
<dbReference type="Gene3D" id="1.25.40.10">
    <property type="entry name" value="Tetratricopeptide repeat domain"/>
    <property type="match status" value="1"/>
</dbReference>
<dbReference type="InterPro" id="IPR037066">
    <property type="entry name" value="Plug_dom_sf"/>
</dbReference>
<dbReference type="InterPro" id="IPR011990">
    <property type="entry name" value="TPR-like_helical_dom_sf"/>
</dbReference>
<dbReference type="SUPFAM" id="SSF48452">
    <property type="entry name" value="TPR-like"/>
    <property type="match status" value="1"/>
</dbReference>
<reference evidence="1 2" key="1">
    <citation type="submission" date="2018-06" db="EMBL/GenBank/DDBJ databases">
        <title>Spongiibacterium sp. HME9304 Genome sequencing and assembly.</title>
        <authorList>
            <person name="Kang H."/>
            <person name="Kim H."/>
            <person name="Joh K."/>
        </authorList>
    </citation>
    <scope>NUCLEOTIDE SEQUENCE [LARGE SCALE GENOMIC DNA]</scope>
    <source>
        <strain evidence="1 2">HME9304</strain>
    </source>
</reference>
<keyword evidence="2" id="KW-1185">Reference proteome</keyword>
<dbReference type="RefSeq" id="WP_112379272.1">
    <property type="nucleotide sequence ID" value="NZ_CP030104.1"/>
</dbReference>